<comment type="caution">
    <text evidence="1">The sequence shown here is derived from an EMBL/GenBank/DDBJ whole genome shotgun (WGS) entry which is preliminary data.</text>
</comment>
<gene>
    <name evidence="1" type="ORF">S03H2_61402</name>
</gene>
<protein>
    <submittedName>
        <fullName evidence="1">Uncharacterized protein</fullName>
    </submittedName>
</protein>
<dbReference type="EMBL" id="BARU01039636">
    <property type="protein sequence ID" value="GAH83268.1"/>
    <property type="molecule type" value="Genomic_DNA"/>
</dbReference>
<reference evidence="1" key="1">
    <citation type="journal article" date="2014" name="Front. Microbiol.">
        <title>High frequency of phylogenetically diverse reductive dehalogenase-homologous genes in deep subseafloor sedimentary metagenomes.</title>
        <authorList>
            <person name="Kawai M."/>
            <person name="Futagami T."/>
            <person name="Toyoda A."/>
            <person name="Takaki Y."/>
            <person name="Nishi S."/>
            <person name="Hori S."/>
            <person name="Arai W."/>
            <person name="Tsubouchi T."/>
            <person name="Morono Y."/>
            <person name="Uchiyama I."/>
            <person name="Ito T."/>
            <person name="Fujiyama A."/>
            <person name="Inagaki F."/>
            <person name="Takami H."/>
        </authorList>
    </citation>
    <scope>NUCLEOTIDE SEQUENCE</scope>
    <source>
        <strain evidence="1">Expedition CK06-06</strain>
    </source>
</reference>
<accession>X1KMJ0</accession>
<organism evidence="1">
    <name type="scientific">marine sediment metagenome</name>
    <dbReference type="NCBI Taxonomy" id="412755"/>
    <lineage>
        <taxon>unclassified sequences</taxon>
        <taxon>metagenomes</taxon>
        <taxon>ecological metagenomes</taxon>
    </lineage>
</organism>
<sequence>MDAWRVLDFEYSELENEHILDDLSDFLRVKGDWPTVLGEFRRRHGEVQGVWLCPTVIDALTYYGKYYGDGAIIEEWEYNPKNIISDLGPDGFFC</sequence>
<evidence type="ECO:0000313" key="1">
    <source>
        <dbReference type="EMBL" id="GAH83268.1"/>
    </source>
</evidence>
<proteinExistence type="predicted"/>
<name>X1KMJ0_9ZZZZ</name>
<feature type="non-terminal residue" evidence="1">
    <location>
        <position position="94"/>
    </location>
</feature>
<dbReference type="AlphaFoldDB" id="X1KMJ0"/>